<evidence type="ECO:0000256" key="1">
    <source>
        <dbReference type="ARBA" id="ARBA00004533"/>
    </source>
</evidence>
<keyword evidence="8" id="KW-1133">Transmembrane helix</keyword>
<dbReference type="PROSITE" id="PS00606">
    <property type="entry name" value="KS3_1"/>
    <property type="match status" value="1"/>
</dbReference>
<protein>
    <recommendedName>
        <fullName evidence="11">Nodulation protein E</fullName>
    </recommendedName>
    <alternativeName>
        <fullName evidence="12">Host-specificity of nodulation protein B</fullName>
    </alternativeName>
</protein>
<evidence type="ECO:0000313" key="15">
    <source>
        <dbReference type="EMBL" id="AKL98314.1"/>
    </source>
</evidence>
<keyword evidence="7" id="KW-0812">Transmembrane</keyword>
<comment type="subcellular location">
    <subcellularLocation>
        <location evidence="1">Cell inner membrane</location>
    </subcellularLocation>
</comment>
<sequence>MKIIVSGCGCICALGNNIVEITKNLFVGNSAPSIVCERLKSSYCAQYPVFQVSKEILAQKKEDESYSYLFLRKSLQEAIEKAGLQISDLKNARIGVCIGTTVDVSFNCFDFYKELKTAKNPPLEPLDKYIHYSTAKEVLKQLGLNGISQTVVTACASGTDAIGIGAEWIENSMCDVVIAGGCDELNMIPYTGFIKLMVASKELCKPFDKNRAGINLGEGAGIVIMESREFAAKRNAKKIGAVLGYGNACDGYHTTSPEPSGRGLRKALNFALRQSNIKFENIAFINAHATGTQDNDMAEAVVFNSVLKNIPVSATKSLTGHTLGAAGAVEACISLICLNEGKIPAVKNFITVDDKLNLVPALLTQKIDNSKAAISDSLAFGGCNAVLALGGKNYE</sequence>
<dbReference type="AlphaFoldDB" id="A0A0G3WLC9"/>
<organism evidence="15 16">
    <name type="scientific">Endomicrobium proavitum</name>
    <dbReference type="NCBI Taxonomy" id="1408281"/>
    <lineage>
        <taxon>Bacteria</taxon>
        <taxon>Pseudomonadati</taxon>
        <taxon>Elusimicrobiota</taxon>
        <taxon>Endomicrobiia</taxon>
        <taxon>Endomicrobiales</taxon>
        <taxon>Endomicrobiaceae</taxon>
        <taxon>Endomicrobium</taxon>
    </lineage>
</organism>
<dbReference type="GO" id="GO:0005886">
    <property type="term" value="C:plasma membrane"/>
    <property type="evidence" value="ECO:0007669"/>
    <property type="project" value="UniProtKB-SubCell"/>
</dbReference>
<dbReference type="Proteomes" id="UP000035337">
    <property type="component" value="Chromosome"/>
</dbReference>
<evidence type="ECO:0000256" key="2">
    <source>
        <dbReference type="ARBA" id="ARBA00008467"/>
    </source>
</evidence>
<evidence type="ECO:0000256" key="11">
    <source>
        <dbReference type="ARBA" id="ARBA00039445"/>
    </source>
</evidence>
<evidence type="ECO:0000256" key="3">
    <source>
        <dbReference type="ARBA" id="ARBA00022458"/>
    </source>
</evidence>
<keyword evidence="3" id="KW-0536">Nodulation</keyword>
<dbReference type="GO" id="GO:0006633">
    <property type="term" value="P:fatty acid biosynthetic process"/>
    <property type="evidence" value="ECO:0007669"/>
    <property type="project" value="InterPro"/>
</dbReference>
<dbReference type="EMBL" id="CP009498">
    <property type="protein sequence ID" value="AKL98314.1"/>
    <property type="molecule type" value="Genomic_DNA"/>
</dbReference>
<evidence type="ECO:0000256" key="12">
    <source>
        <dbReference type="ARBA" id="ARBA00041756"/>
    </source>
</evidence>
<evidence type="ECO:0000256" key="5">
    <source>
        <dbReference type="ARBA" id="ARBA00022519"/>
    </source>
</evidence>
<dbReference type="KEGG" id="epo:Epro_0935"/>
<keyword evidence="9" id="KW-0472">Membrane</keyword>
<dbReference type="PROSITE" id="PS52004">
    <property type="entry name" value="KS3_2"/>
    <property type="match status" value="1"/>
</dbReference>
<keyword evidence="6 13" id="KW-0808">Transferase</keyword>
<dbReference type="InterPro" id="IPR014031">
    <property type="entry name" value="Ketoacyl_synth_C"/>
</dbReference>
<name>A0A0G3WLC9_9BACT</name>
<proteinExistence type="inferred from homology"/>
<evidence type="ECO:0000256" key="13">
    <source>
        <dbReference type="RuleBase" id="RU003694"/>
    </source>
</evidence>
<dbReference type="InterPro" id="IPR000794">
    <property type="entry name" value="Beta-ketoacyl_synthase"/>
</dbReference>
<dbReference type="OrthoDB" id="9808669at2"/>
<gene>
    <name evidence="15" type="ORF">Epro_0935</name>
</gene>
<evidence type="ECO:0000259" key="14">
    <source>
        <dbReference type="PROSITE" id="PS52004"/>
    </source>
</evidence>
<dbReference type="Gene3D" id="3.40.47.10">
    <property type="match status" value="1"/>
</dbReference>
<dbReference type="CDD" id="cd00834">
    <property type="entry name" value="KAS_I_II"/>
    <property type="match status" value="1"/>
</dbReference>
<evidence type="ECO:0000256" key="7">
    <source>
        <dbReference type="ARBA" id="ARBA00022692"/>
    </source>
</evidence>
<dbReference type="PANTHER" id="PTHR11712">
    <property type="entry name" value="POLYKETIDE SYNTHASE-RELATED"/>
    <property type="match status" value="1"/>
</dbReference>
<dbReference type="SUPFAM" id="SSF53901">
    <property type="entry name" value="Thiolase-like"/>
    <property type="match status" value="1"/>
</dbReference>
<evidence type="ECO:0000256" key="4">
    <source>
        <dbReference type="ARBA" id="ARBA00022475"/>
    </source>
</evidence>
<reference evidence="15 16" key="1">
    <citation type="submission" date="2014-09" db="EMBL/GenBank/DDBJ databases">
        <title>Complete genome sequence of Endomicrobium proavitum.</title>
        <authorList>
            <person name="Zheng H."/>
        </authorList>
    </citation>
    <scope>NUCLEOTIDE SEQUENCE [LARGE SCALE GENOMIC DNA]</scope>
    <source>
        <strain evidence="15 16">Rsa215</strain>
    </source>
</reference>
<evidence type="ECO:0000256" key="6">
    <source>
        <dbReference type="ARBA" id="ARBA00022679"/>
    </source>
</evidence>
<dbReference type="STRING" id="1408281.Epro_0935"/>
<dbReference type="Pfam" id="PF02801">
    <property type="entry name" value="Ketoacyl-synt_C"/>
    <property type="match status" value="1"/>
</dbReference>
<dbReference type="GO" id="GO:0004315">
    <property type="term" value="F:3-oxoacyl-[acyl-carrier-protein] synthase activity"/>
    <property type="evidence" value="ECO:0007669"/>
    <property type="project" value="InterPro"/>
</dbReference>
<comment type="similarity">
    <text evidence="2 13">Belongs to the thiolase-like superfamily. Beta-ketoacyl-ACP synthases family.</text>
</comment>
<dbReference type="PANTHER" id="PTHR11712:SF352">
    <property type="entry name" value="3-OXOACYL-[ACYL-CARRIER-PROTEIN] SYNTHASE"/>
    <property type="match status" value="1"/>
</dbReference>
<dbReference type="InterPro" id="IPR018201">
    <property type="entry name" value="Ketoacyl_synth_AS"/>
</dbReference>
<evidence type="ECO:0000313" key="16">
    <source>
        <dbReference type="Proteomes" id="UP000035337"/>
    </source>
</evidence>
<evidence type="ECO:0000256" key="9">
    <source>
        <dbReference type="ARBA" id="ARBA00023136"/>
    </source>
</evidence>
<dbReference type="PATRIC" id="fig|1408281.3.peg.960"/>
<keyword evidence="16" id="KW-1185">Reference proteome</keyword>
<comment type="function">
    <text evidence="10">Proposed to synthesize NOD factor fatty acyl chain. Involved in the synthesis of a highly unsaturated fatty acid moiety, which forms part of a lipo-oligosaccharide that is responsible for host specificity.</text>
</comment>
<dbReference type="RefSeq" id="WP_052570867.1">
    <property type="nucleotide sequence ID" value="NZ_CP009498.1"/>
</dbReference>
<feature type="domain" description="Ketosynthase family 3 (KS3)" evidence="14">
    <location>
        <begin position="1"/>
        <end position="391"/>
    </location>
</feature>
<dbReference type="SMART" id="SM00825">
    <property type="entry name" value="PKS_KS"/>
    <property type="match status" value="1"/>
</dbReference>
<evidence type="ECO:0000256" key="10">
    <source>
        <dbReference type="ARBA" id="ARBA00037576"/>
    </source>
</evidence>
<accession>A0A0G3WLC9</accession>
<dbReference type="InterPro" id="IPR014030">
    <property type="entry name" value="Ketoacyl_synth_N"/>
</dbReference>
<keyword evidence="5" id="KW-0997">Cell inner membrane</keyword>
<dbReference type="InterPro" id="IPR020841">
    <property type="entry name" value="PKS_Beta-ketoAc_synthase_dom"/>
</dbReference>
<dbReference type="Pfam" id="PF00109">
    <property type="entry name" value="ketoacyl-synt"/>
    <property type="match status" value="1"/>
</dbReference>
<keyword evidence="4" id="KW-1003">Cell membrane</keyword>
<dbReference type="InterPro" id="IPR016039">
    <property type="entry name" value="Thiolase-like"/>
</dbReference>
<evidence type="ECO:0000256" key="8">
    <source>
        <dbReference type="ARBA" id="ARBA00022989"/>
    </source>
</evidence>